<dbReference type="PROSITE" id="PS51560">
    <property type="entry name" value="SAM_MT_NNT1"/>
    <property type="match status" value="1"/>
</dbReference>
<organism evidence="6 7">
    <name type="scientific">Heterodermia speciosa</name>
    <dbReference type="NCBI Taxonomy" id="116794"/>
    <lineage>
        <taxon>Eukaryota</taxon>
        <taxon>Fungi</taxon>
        <taxon>Dikarya</taxon>
        <taxon>Ascomycota</taxon>
        <taxon>Pezizomycotina</taxon>
        <taxon>Lecanoromycetes</taxon>
        <taxon>OSLEUM clade</taxon>
        <taxon>Lecanoromycetidae</taxon>
        <taxon>Caliciales</taxon>
        <taxon>Physciaceae</taxon>
        <taxon>Heterodermia</taxon>
    </lineage>
</organism>
<reference evidence="6" key="1">
    <citation type="submission" date="2021-03" db="EMBL/GenBank/DDBJ databases">
        <authorList>
            <person name="Tagirdzhanova G."/>
        </authorList>
    </citation>
    <scope>NUCLEOTIDE SEQUENCE</scope>
</reference>
<dbReference type="PANTHER" id="PTHR14614">
    <property type="entry name" value="HEPATOCELLULAR CARCINOMA-ASSOCIATED ANTIGEN"/>
    <property type="match status" value="1"/>
</dbReference>
<name>A0A8H3ED42_9LECA</name>
<proteinExistence type="predicted"/>
<protein>
    <submittedName>
        <fullName evidence="6">Nicotinamide n-methyltransferase</fullName>
    </submittedName>
</protein>
<dbReference type="Gene3D" id="3.40.50.150">
    <property type="entry name" value="Vaccinia Virus protein VP39"/>
    <property type="match status" value="1"/>
</dbReference>
<keyword evidence="2" id="KW-0489">Methyltransferase</keyword>
<dbReference type="Proteomes" id="UP000664521">
    <property type="component" value="Unassembled WGS sequence"/>
</dbReference>
<keyword evidence="7" id="KW-1185">Reference proteome</keyword>
<sequence>MAATSPFNSSSLDEQLSAMSSDDEGLPLELFQEPPGYYPPPDPHTFSSYTLASGQVLEVRLVGHNPLWGHHVWNAAHSISAYLQNPSNAARLIHSKSVLELGAGAGIPAIVASIVGARLVVITDYPDADLVENIQWNIDNSAVLTPTQRSTIAVEGHAFGASTEPILAHLSPGAKGEKGFDTLILADLLFNHHCHARLIVTVQQTLAPVSSARALVFFSPYRPWLLSADLAFFALAEEGGFVVEKIGEELTEKVMFRDDPGVSNSSRGRIRTRVQDEGFQDEKLRRTIFMYELKWSEEELRARNLP</sequence>
<keyword evidence="4" id="KW-0949">S-adenosyl-L-methionine</keyword>
<evidence type="ECO:0000256" key="2">
    <source>
        <dbReference type="ARBA" id="ARBA00022603"/>
    </source>
</evidence>
<dbReference type="AlphaFoldDB" id="A0A8H3ED42"/>
<dbReference type="EMBL" id="CAJPDS010000001">
    <property type="protein sequence ID" value="CAF9902898.1"/>
    <property type="molecule type" value="Genomic_DNA"/>
</dbReference>
<accession>A0A8H3ED42</accession>
<evidence type="ECO:0000256" key="4">
    <source>
        <dbReference type="ARBA" id="ARBA00022691"/>
    </source>
</evidence>
<keyword evidence="3" id="KW-0808">Transferase</keyword>
<evidence type="ECO:0000256" key="5">
    <source>
        <dbReference type="SAM" id="MobiDB-lite"/>
    </source>
</evidence>
<evidence type="ECO:0000313" key="7">
    <source>
        <dbReference type="Proteomes" id="UP000664521"/>
    </source>
</evidence>
<dbReference type="Pfam" id="PF10294">
    <property type="entry name" value="Methyltransf_16"/>
    <property type="match status" value="1"/>
</dbReference>
<keyword evidence="1" id="KW-0963">Cytoplasm</keyword>
<comment type="caution">
    <text evidence="6">The sequence shown here is derived from an EMBL/GenBank/DDBJ whole genome shotgun (WGS) entry which is preliminary data.</text>
</comment>
<dbReference type="InterPro" id="IPR019410">
    <property type="entry name" value="Methyltransf_16"/>
</dbReference>
<evidence type="ECO:0000256" key="1">
    <source>
        <dbReference type="ARBA" id="ARBA00022490"/>
    </source>
</evidence>
<evidence type="ECO:0000313" key="6">
    <source>
        <dbReference type="EMBL" id="CAF9902898.1"/>
    </source>
</evidence>
<dbReference type="GO" id="GO:0005737">
    <property type="term" value="C:cytoplasm"/>
    <property type="evidence" value="ECO:0007669"/>
    <property type="project" value="TreeGrafter"/>
</dbReference>
<dbReference type="OrthoDB" id="46564at2759"/>
<dbReference type="InterPro" id="IPR025784">
    <property type="entry name" value="EFM7"/>
</dbReference>
<dbReference type="GO" id="GO:0008757">
    <property type="term" value="F:S-adenosylmethionine-dependent methyltransferase activity"/>
    <property type="evidence" value="ECO:0007669"/>
    <property type="project" value="UniProtKB-ARBA"/>
</dbReference>
<evidence type="ECO:0000256" key="3">
    <source>
        <dbReference type="ARBA" id="ARBA00022679"/>
    </source>
</evidence>
<feature type="region of interest" description="Disordered" evidence="5">
    <location>
        <begin position="1"/>
        <end position="20"/>
    </location>
</feature>
<dbReference type="GO" id="GO:0032259">
    <property type="term" value="P:methylation"/>
    <property type="evidence" value="ECO:0007669"/>
    <property type="project" value="UniProtKB-KW"/>
</dbReference>
<dbReference type="PANTHER" id="PTHR14614:SF10">
    <property type="entry name" value="PROTEIN N-TERMINAL AND LYSINE N-METHYLTRANSFERASE EFM7"/>
    <property type="match status" value="1"/>
</dbReference>
<dbReference type="SUPFAM" id="SSF53335">
    <property type="entry name" value="S-adenosyl-L-methionine-dependent methyltransferases"/>
    <property type="match status" value="1"/>
</dbReference>
<gene>
    <name evidence="6" type="primary">NNT1</name>
    <name evidence="6" type="ORF">HETSPECPRED_000049</name>
</gene>
<dbReference type="InterPro" id="IPR029063">
    <property type="entry name" value="SAM-dependent_MTases_sf"/>
</dbReference>